<dbReference type="Proteomes" id="UP000887579">
    <property type="component" value="Unplaced"/>
</dbReference>
<accession>A0AC34F5C7</accession>
<proteinExistence type="predicted"/>
<evidence type="ECO:0000313" key="2">
    <source>
        <dbReference type="WBParaSite" id="ES5_v2.g12368.t1"/>
    </source>
</evidence>
<sequence>MFSTNFFVLLFFIAIVGSVQSQNGEFGFFEKLHDLDKSLSPKQREEVREIGTNSSATKQEIIDNLKEFFHGIGGDLEKKFNAAAEMYRLKIAEISKKIKENQSTFNDEKAKEIFEKAGKIHQNMNITFAEEQKQIKSILETAPSEVKRKLEHIFWHSSSQHHKAILSN</sequence>
<evidence type="ECO:0000313" key="1">
    <source>
        <dbReference type="Proteomes" id="UP000887579"/>
    </source>
</evidence>
<reference evidence="2" key="1">
    <citation type="submission" date="2022-11" db="UniProtKB">
        <authorList>
            <consortium name="WormBaseParasite"/>
        </authorList>
    </citation>
    <scope>IDENTIFICATION</scope>
</reference>
<dbReference type="WBParaSite" id="ES5_v2.g12368.t1">
    <property type="protein sequence ID" value="ES5_v2.g12368.t1"/>
    <property type="gene ID" value="ES5_v2.g12368"/>
</dbReference>
<name>A0AC34F5C7_9BILA</name>
<organism evidence="1 2">
    <name type="scientific">Panagrolaimus sp. ES5</name>
    <dbReference type="NCBI Taxonomy" id="591445"/>
    <lineage>
        <taxon>Eukaryota</taxon>
        <taxon>Metazoa</taxon>
        <taxon>Ecdysozoa</taxon>
        <taxon>Nematoda</taxon>
        <taxon>Chromadorea</taxon>
        <taxon>Rhabditida</taxon>
        <taxon>Tylenchina</taxon>
        <taxon>Panagrolaimomorpha</taxon>
        <taxon>Panagrolaimoidea</taxon>
        <taxon>Panagrolaimidae</taxon>
        <taxon>Panagrolaimus</taxon>
    </lineage>
</organism>
<protein>
    <submittedName>
        <fullName evidence="2">DUF148 domain-containing protein</fullName>
    </submittedName>
</protein>